<evidence type="ECO:0000313" key="1">
    <source>
        <dbReference type="EMBL" id="MDH6063827.1"/>
    </source>
</evidence>
<dbReference type="RefSeq" id="WP_280657463.1">
    <property type="nucleotide sequence ID" value="NZ_JANQDL010000060.1"/>
</dbReference>
<name>A0AA43GYX9_9CYAN</name>
<dbReference type="AlphaFoldDB" id="A0AA43GYX9"/>
<reference evidence="1 2" key="1">
    <citation type="journal article" date="2023" name="J. Phycol.">
        <title>Chrysosporum ovalisporum is synonymous with the true-branching cyanobacterium Umezakia natans (Nostocales/Aphanizomenonaceae).</title>
        <authorList>
            <person name="McGregor G.B."/>
            <person name="Sendall B.C."/>
            <person name="Niiyama Y."/>
            <person name="Tuji A."/>
            <person name="Willis A."/>
        </authorList>
    </citation>
    <scope>NUCLEOTIDE SEQUENCE [LARGE SCALE GENOMIC DNA]</scope>
    <source>
        <strain evidence="1 2">FSS-62</strain>
    </source>
</reference>
<comment type="caution">
    <text evidence="1">The sequence shown here is derived from an EMBL/GenBank/DDBJ whole genome shotgun (WGS) entry which is preliminary data.</text>
</comment>
<sequence>MYEKNQYKSKKLRLKKCKAYQYWLRLLAAANLTVSIVVQPQMATAAGSAGARKISDNTLYKCSGIAYEILFEQGNVFSARNELTIVCLTSINQARWIIKASSECDLNQPTNGLCKGNVGLSLESSVTYPRDASNFQPGSLIRHSYRFRKGILGEFCRLEPPIIHDLTDNDQEEKVWICEKHRNLGRTSLSTTGDNFLMKIGSFEEQEQNFSAHYPYSAIHKEKRSRR</sequence>
<proteinExistence type="predicted"/>
<protein>
    <submittedName>
        <fullName evidence="1">Uncharacterized protein</fullName>
    </submittedName>
</protein>
<dbReference type="Proteomes" id="UP001159370">
    <property type="component" value="Unassembled WGS sequence"/>
</dbReference>
<gene>
    <name evidence="1" type="ORF">NWP23_08620</name>
</gene>
<evidence type="ECO:0000313" key="2">
    <source>
        <dbReference type="Proteomes" id="UP001159370"/>
    </source>
</evidence>
<accession>A0AA43GYX9</accession>
<dbReference type="EMBL" id="JANQDL010000060">
    <property type="protein sequence ID" value="MDH6063827.1"/>
    <property type="molecule type" value="Genomic_DNA"/>
</dbReference>
<organism evidence="1 2">
    <name type="scientific">Umezakia ovalisporum FSS-62</name>
    <dbReference type="NCBI Taxonomy" id="2971776"/>
    <lineage>
        <taxon>Bacteria</taxon>
        <taxon>Bacillati</taxon>
        <taxon>Cyanobacteriota</taxon>
        <taxon>Cyanophyceae</taxon>
        <taxon>Nostocales</taxon>
        <taxon>Nodulariaceae</taxon>
        <taxon>Umezakia</taxon>
    </lineage>
</organism>